<accession>A0A250DJH8</accession>
<reference evidence="1 2" key="1">
    <citation type="submission" date="2017-09" db="EMBL/GenBank/DDBJ databases">
        <title>The diverse metabolic capabilities of V. boronicumulans make it an excellent choice for continued studies on novel biodegradation.</title>
        <authorList>
            <person name="Sun S."/>
        </authorList>
    </citation>
    <scope>NUCLEOTIDE SEQUENCE [LARGE SCALE GENOMIC DNA]</scope>
    <source>
        <strain evidence="1 2">J1</strain>
    </source>
</reference>
<sequence>MVTYIGMLSFTDKGIQSVKETTKRAAAAKETAQKLGVNMREIFWTMGDCDVVCVLESEDEQALCAFSLAIAMQGNVRTRSLRAYTAGEMDKILAKLP</sequence>
<dbReference type="Proteomes" id="UP000217154">
    <property type="component" value="Chromosome"/>
</dbReference>
<organism evidence="1 2">
    <name type="scientific">Variovorax boronicumulans</name>
    <dbReference type="NCBI Taxonomy" id="436515"/>
    <lineage>
        <taxon>Bacteria</taxon>
        <taxon>Pseudomonadati</taxon>
        <taxon>Pseudomonadota</taxon>
        <taxon>Betaproteobacteria</taxon>
        <taxon>Burkholderiales</taxon>
        <taxon>Comamonadaceae</taxon>
        <taxon>Variovorax</taxon>
    </lineage>
</organism>
<gene>
    <name evidence="1" type="ORF">CKY39_15190</name>
</gene>
<dbReference type="EMBL" id="CP023284">
    <property type="protein sequence ID" value="ATA54414.1"/>
    <property type="molecule type" value="Genomic_DNA"/>
</dbReference>
<name>A0A250DJH8_9BURK</name>
<dbReference type="RefSeq" id="WP_095745032.1">
    <property type="nucleotide sequence ID" value="NZ_BKDI01000001.1"/>
</dbReference>
<dbReference type="KEGG" id="vbo:CKY39_15190"/>
<proteinExistence type="predicted"/>
<dbReference type="Pfam" id="PF08734">
    <property type="entry name" value="GYD"/>
    <property type="match status" value="1"/>
</dbReference>
<protein>
    <submittedName>
        <fullName evidence="1">GYD family protein</fullName>
    </submittedName>
</protein>
<dbReference type="InterPro" id="IPR014845">
    <property type="entry name" value="GYD/TTHA1554"/>
</dbReference>
<evidence type="ECO:0000313" key="1">
    <source>
        <dbReference type="EMBL" id="ATA54414.1"/>
    </source>
</evidence>
<dbReference type="AlphaFoldDB" id="A0A250DJH8"/>
<evidence type="ECO:0000313" key="2">
    <source>
        <dbReference type="Proteomes" id="UP000217154"/>
    </source>
</evidence>